<protein>
    <recommendedName>
        <fullName evidence="2">GmrSD restriction endonucleases N-terminal domain-containing protein</fullName>
    </recommendedName>
</protein>
<dbReference type="PANTHER" id="PTHR39639:SF1">
    <property type="entry name" value="DUF262 DOMAIN-CONTAINING PROTEIN"/>
    <property type="match status" value="1"/>
</dbReference>
<dbReference type="InterPro" id="IPR004919">
    <property type="entry name" value="GmrSD_N"/>
</dbReference>
<name>A0A1H3A9L5_9PSEU</name>
<dbReference type="Proteomes" id="UP000199515">
    <property type="component" value="Unassembled WGS sequence"/>
</dbReference>
<evidence type="ECO:0000313" key="4">
    <source>
        <dbReference type="Proteomes" id="UP000199515"/>
    </source>
</evidence>
<dbReference type="AlphaFoldDB" id="A0A1H3A9L5"/>
<evidence type="ECO:0000256" key="1">
    <source>
        <dbReference type="SAM" id="MobiDB-lite"/>
    </source>
</evidence>
<evidence type="ECO:0000313" key="3">
    <source>
        <dbReference type="EMBL" id="SDX26422.1"/>
    </source>
</evidence>
<dbReference type="EMBL" id="FNON01000002">
    <property type="protein sequence ID" value="SDX26422.1"/>
    <property type="molecule type" value="Genomic_DNA"/>
</dbReference>
<reference evidence="3 4" key="1">
    <citation type="submission" date="2016-10" db="EMBL/GenBank/DDBJ databases">
        <authorList>
            <person name="de Groot N.N."/>
        </authorList>
    </citation>
    <scope>NUCLEOTIDE SEQUENCE [LARGE SCALE GENOMIC DNA]</scope>
    <source>
        <strain evidence="3 4">CPCC 202699</strain>
    </source>
</reference>
<keyword evidence="4" id="KW-1185">Reference proteome</keyword>
<dbReference type="STRING" id="589385.SAMN05421504_102847"/>
<proteinExistence type="predicted"/>
<gene>
    <name evidence="3" type="ORF">SAMN05421504_102847</name>
</gene>
<dbReference type="OrthoDB" id="9787127at2"/>
<feature type="domain" description="GmrSD restriction endonucleases N-terminal" evidence="2">
    <location>
        <begin position="80"/>
        <end position="216"/>
    </location>
</feature>
<feature type="region of interest" description="Disordered" evidence="1">
    <location>
        <begin position="239"/>
        <end position="274"/>
    </location>
</feature>
<organism evidence="3 4">
    <name type="scientific">Amycolatopsis xylanica</name>
    <dbReference type="NCBI Taxonomy" id="589385"/>
    <lineage>
        <taxon>Bacteria</taxon>
        <taxon>Bacillati</taxon>
        <taxon>Actinomycetota</taxon>
        <taxon>Actinomycetes</taxon>
        <taxon>Pseudonocardiales</taxon>
        <taxon>Pseudonocardiaceae</taxon>
        <taxon>Amycolatopsis</taxon>
    </lineage>
</organism>
<dbReference type="PANTHER" id="PTHR39639">
    <property type="entry name" value="CHROMOSOME 16, WHOLE GENOME SHOTGUN SEQUENCE"/>
    <property type="match status" value="1"/>
</dbReference>
<evidence type="ECO:0000259" key="2">
    <source>
        <dbReference type="Pfam" id="PF03235"/>
    </source>
</evidence>
<accession>A0A1H3A9L5</accession>
<dbReference type="Pfam" id="PF03235">
    <property type="entry name" value="GmrSD_N"/>
    <property type="match status" value="1"/>
</dbReference>
<sequence>MNARKVQTDVEVPLLPGETIDELKHEETPPAGDAELNKRYVREGVRIVVEQARYPLSQILGMFTETFETDAGHTEPKYKRDPEYQRRHRWDNVRKSRLIESFLMNVPVPPVFLYEYDLARFEVMDGRQRLTALMDFYQNKFELTGLQHWPELHGRRYSTLPHSIRDGIDRRYLSSIILLNETAATEEQAAFLKKLVFERLNSGGVRLSGQETRNAVYDGPLNDLCLRLSQTPELRIMLGTPGDLESLPPREESTAGDIEDDDNQEAMSVREDSEGVKITPTGRKMFESMEDVELVLRFFAYRHLDKFSQGLNKIAEFLDEFLVRGNKFPAGTLRSYEEIFLSNLRFWYKIGGADAFKGASNRQFSKIAFDALMYASSVLTEAQKELLLSSRESVRFALTDMYAKHGVDFGGRKTNTSDARRRNKHAMDALNAALKSSRTR</sequence>